<name>A0A1C3ENB9_9PLAN</name>
<accession>A0A1C3ENB9</accession>
<dbReference type="STRING" id="1841610.A6X21_03240"/>
<keyword evidence="3" id="KW-1185">Reference proteome</keyword>
<gene>
    <name evidence="2" type="ORF">A6X21_03240</name>
</gene>
<dbReference type="PANTHER" id="PTHR31303:SF1">
    <property type="entry name" value="CTP-DEPENDENT DIACYLGLYCEROL KINASE 1"/>
    <property type="match status" value="1"/>
</dbReference>
<organism evidence="2 3">
    <name type="scientific">Planctopirus hydrillae</name>
    <dbReference type="NCBI Taxonomy" id="1841610"/>
    <lineage>
        <taxon>Bacteria</taxon>
        <taxon>Pseudomonadati</taxon>
        <taxon>Planctomycetota</taxon>
        <taxon>Planctomycetia</taxon>
        <taxon>Planctomycetales</taxon>
        <taxon>Planctomycetaceae</taxon>
        <taxon>Planctopirus</taxon>
    </lineage>
</organism>
<feature type="transmembrane region" description="Helical" evidence="1">
    <location>
        <begin position="165"/>
        <end position="188"/>
    </location>
</feature>
<dbReference type="RefSeq" id="WP_068846170.1">
    <property type="nucleotide sequence ID" value="NZ_LYDR01000039.1"/>
</dbReference>
<keyword evidence="1" id="KW-0472">Membrane</keyword>
<reference evidence="2 3" key="1">
    <citation type="submission" date="2016-05" db="EMBL/GenBank/DDBJ databases">
        <title>Genomic and physiological characterization of Planctopirus sp. isolated from fresh water lake.</title>
        <authorList>
            <person name="Subhash Y."/>
            <person name="Ramana C."/>
        </authorList>
    </citation>
    <scope>NUCLEOTIDE SEQUENCE [LARGE SCALE GENOMIC DNA]</scope>
    <source>
        <strain evidence="2 3">JC280</strain>
    </source>
</reference>
<proteinExistence type="predicted"/>
<feature type="transmembrane region" description="Helical" evidence="1">
    <location>
        <begin position="256"/>
        <end position="274"/>
    </location>
</feature>
<evidence type="ECO:0008006" key="4">
    <source>
        <dbReference type="Google" id="ProtNLM"/>
    </source>
</evidence>
<dbReference type="AlphaFoldDB" id="A0A1C3ENB9"/>
<comment type="caution">
    <text evidence="2">The sequence shown here is derived from an EMBL/GenBank/DDBJ whole genome shotgun (WGS) entry which is preliminary data.</text>
</comment>
<keyword evidence="1" id="KW-1133">Transmembrane helix</keyword>
<dbReference type="InterPro" id="IPR037997">
    <property type="entry name" value="Dgk1-like"/>
</dbReference>
<keyword evidence="1" id="KW-0812">Transmembrane</keyword>
<dbReference type="EMBL" id="LYDR01000039">
    <property type="protein sequence ID" value="ODA34699.1"/>
    <property type="molecule type" value="Genomic_DNA"/>
</dbReference>
<dbReference type="PANTHER" id="PTHR31303">
    <property type="entry name" value="CTP-DEPENDENT DIACYLGLYCEROL KINASE 1"/>
    <property type="match status" value="1"/>
</dbReference>
<dbReference type="OrthoDB" id="211371at2"/>
<sequence>MGTQISEKLPPAIDFPQPRRRAFHFQPVVPDESPQTRIQRSQAIPSRLSSETIAIIPRTDFTSPAHQHVPIFCHRVLSPQEFRRRLWHMTPGLLPLLLWVIPHTDPWGWILWSVVLGLTLMTATVMLRRFSKIARPGEDHGYDAVLAYAVVVLATLWLFPGREEIGMMTLAILAFGDGSATLLGLKFGERKLPWNGCKSWVGLSAFVAMGTLAGALMFWGEFRPGVDFRLALGVSFLASLTAGLVESFPSLRNDNLRVGIAAAGTGAIAHFLLIPS</sequence>
<dbReference type="GO" id="GO:0004143">
    <property type="term" value="F:ATP-dependent diacylglycerol kinase activity"/>
    <property type="evidence" value="ECO:0007669"/>
    <property type="project" value="InterPro"/>
</dbReference>
<feature type="transmembrane region" description="Helical" evidence="1">
    <location>
        <begin position="140"/>
        <end position="159"/>
    </location>
</feature>
<evidence type="ECO:0000313" key="2">
    <source>
        <dbReference type="EMBL" id="ODA34699.1"/>
    </source>
</evidence>
<protein>
    <recommendedName>
        <fullName evidence="4">Phosphatidate cytidylyltransferase</fullName>
    </recommendedName>
</protein>
<dbReference type="Proteomes" id="UP000094828">
    <property type="component" value="Unassembled WGS sequence"/>
</dbReference>
<evidence type="ECO:0000256" key="1">
    <source>
        <dbReference type="SAM" id="Phobius"/>
    </source>
</evidence>
<feature type="transmembrane region" description="Helical" evidence="1">
    <location>
        <begin position="107"/>
        <end position="128"/>
    </location>
</feature>
<evidence type="ECO:0000313" key="3">
    <source>
        <dbReference type="Proteomes" id="UP000094828"/>
    </source>
</evidence>
<feature type="transmembrane region" description="Helical" evidence="1">
    <location>
        <begin position="200"/>
        <end position="220"/>
    </location>
</feature>
<feature type="transmembrane region" description="Helical" evidence="1">
    <location>
        <begin position="226"/>
        <end position="244"/>
    </location>
</feature>